<dbReference type="CDD" id="cd05344">
    <property type="entry name" value="BKR_like_SDR_like"/>
    <property type="match status" value="1"/>
</dbReference>
<dbReference type="AlphaFoldDB" id="A0A1M7FYP5"/>
<organism evidence="2 3">
    <name type="scientific">Bradyrhizobium lablabi</name>
    <dbReference type="NCBI Taxonomy" id="722472"/>
    <lineage>
        <taxon>Bacteria</taxon>
        <taxon>Pseudomonadati</taxon>
        <taxon>Pseudomonadota</taxon>
        <taxon>Alphaproteobacteria</taxon>
        <taxon>Hyphomicrobiales</taxon>
        <taxon>Nitrobacteraceae</taxon>
        <taxon>Bradyrhizobium</taxon>
    </lineage>
</organism>
<dbReference type="EMBL" id="FNTI01000001">
    <property type="protein sequence ID" value="SEE12896.1"/>
    <property type="molecule type" value="Genomic_DNA"/>
</dbReference>
<dbReference type="OrthoDB" id="9793325at2"/>
<accession>A0A1M7FYP5</accession>
<dbReference type="InterPro" id="IPR036291">
    <property type="entry name" value="NAD(P)-bd_dom_sf"/>
</dbReference>
<proteinExistence type="inferred from homology"/>
<dbReference type="Pfam" id="PF13561">
    <property type="entry name" value="adh_short_C2"/>
    <property type="match status" value="1"/>
</dbReference>
<dbReference type="RefSeq" id="WP_074827479.1">
    <property type="nucleotide sequence ID" value="NZ_FNTI01000001.1"/>
</dbReference>
<sequence length="259" mass="27138">MDLGLKGRTAIVCAASQGLSKASAMALAREGVHLVIAARRREVLESAADEISSATGNRPKTVVADVTTKDGRDAILAACPAPDILINNAGGPPPGDFRKFEREDWIKALDGNMLAPIALIKATLDGMMARRFGRIVNITSHAVKAPVAMLALSNGARSGLTGFIAGLARSTAEHNVTINNLLPGTFDTDRLKSNLAALAKNSSRAVDKVTEEIRTANPTKRFGHPDEFGATCAFLCSVPAGYITGQNILIDGGAYPGTF</sequence>
<protein>
    <submittedName>
        <fullName evidence="2">3-oxoacyl-[acyl-carrier protein] reductase</fullName>
    </submittedName>
</protein>
<evidence type="ECO:0000256" key="1">
    <source>
        <dbReference type="ARBA" id="ARBA00006484"/>
    </source>
</evidence>
<evidence type="ECO:0000313" key="3">
    <source>
        <dbReference type="Proteomes" id="UP000183208"/>
    </source>
</evidence>
<dbReference type="InterPro" id="IPR050259">
    <property type="entry name" value="SDR"/>
</dbReference>
<gene>
    <name evidence="2" type="ORF">SAMN05444171_6355</name>
</gene>
<name>A0A1M7FYP5_9BRAD</name>
<evidence type="ECO:0000313" key="2">
    <source>
        <dbReference type="EMBL" id="SEE12896.1"/>
    </source>
</evidence>
<dbReference type="Proteomes" id="UP000183208">
    <property type="component" value="Unassembled WGS sequence"/>
</dbReference>
<dbReference type="FunFam" id="3.40.50.720:FF:000642">
    <property type="entry name" value="Short-chain dehydrogenase/reductase SDR"/>
    <property type="match status" value="1"/>
</dbReference>
<dbReference type="SUPFAM" id="SSF51735">
    <property type="entry name" value="NAD(P)-binding Rossmann-fold domains"/>
    <property type="match status" value="1"/>
</dbReference>
<dbReference type="PANTHER" id="PTHR42879">
    <property type="entry name" value="3-OXOACYL-(ACYL-CARRIER-PROTEIN) REDUCTASE"/>
    <property type="match status" value="1"/>
</dbReference>
<dbReference type="PANTHER" id="PTHR42879:SF6">
    <property type="entry name" value="NADPH-DEPENDENT REDUCTASE BACG"/>
    <property type="match status" value="1"/>
</dbReference>
<dbReference type="PRINTS" id="PR00081">
    <property type="entry name" value="GDHRDH"/>
</dbReference>
<dbReference type="Gene3D" id="3.40.50.720">
    <property type="entry name" value="NAD(P)-binding Rossmann-like Domain"/>
    <property type="match status" value="1"/>
</dbReference>
<dbReference type="InterPro" id="IPR002347">
    <property type="entry name" value="SDR_fam"/>
</dbReference>
<comment type="similarity">
    <text evidence="1">Belongs to the short-chain dehydrogenases/reductases (SDR) family.</text>
</comment>
<reference evidence="2 3" key="1">
    <citation type="submission" date="2016-10" db="EMBL/GenBank/DDBJ databases">
        <authorList>
            <person name="de Groot N.N."/>
        </authorList>
    </citation>
    <scope>NUCLEOTIDE SEQUENCE [LARGE SCALE GENOMIC DNA]</scope>
    <source>
        <strain evidence="2 3">GAS522</strain>
    </source>
</reference>